<feature type="transmembrane region" description="Helical" evidence="2">
    <location>
        <begin position="6"/>
        <end position="24"/>
    </location>
</feature>
<evidence type="ECO:0000256" key="2">
    <source>
        <dbReference type="SAM" id="Phobius"/>
    </source>
</evidence>
<dbReference type="EMBL" id="SUMG01000004">
    <property type="protein sequence ID" value="NBG87859.1"/>
    <property type="molecule type" value="Genomic_DNA"/>
</dbReference>
<dbReference type="RefSeq" id="WP_160719765.1">
    <property type="nucleotide sequence ID" value="NZ_SUMG01000004.1"/>
</dbReference>
<sequence>MKNKPALLITAAAIIILSVILMVANHLKEPDQRAEALENPSENLGNSAVEIIDIERSITGLESRMSRLEHQMPRDDLEQRIQSANSELDYVKDLLSKMPEIETHVGRISGYEIAEGTVLDVELKDTRELLQIPLAEDFTVYMMTELTWAPITLEDFNEFLQATTEGNKDTFTFKIIDGKAVQTFQGEKTE</sequence>
<keyword evidence="2" id="KW-0472">Membrane</keyword>
<keyword evidence="4" id="KW-1185">Reference proteome</keyword>
<protein>
    <submittedName>
        <fullName evidence="3">Uncharacterized protein</fullName>
    </submittedName>
</protein>
<evidence type="ECO:0000313" key="4">
    <source>
        <dbReference type="Proteomes" id="UP000449710"/>
    </source>
</evidence>
<dbReference type="AlphaFoldDB" id="A0AA43XK99"/>
<keyword evidence="2" id="KW-0812">Transmembrane</keyword>
<comment type="caution">
    <text evidence="3">The sequence shown here is derived from an EMBL/GenBank/DDBJ whole genome shotgun (WGS) entry which is preliminary data.</text>
</comment>
<name>A0AA43XK99_9CLOT</name>
<gene>
    <name evidence="3" type="ORF">ISALK_05035</name>
</gene>
<dbReference type="Proteomes" id="UP000449710">
    <property type="component" value="Unassembled WGS sequence"/>
</dbReference>
<feature type="coiled-coil region" evidence="1">
    <location>
        <begin position="51"/>
        <end position="94"/>
    </location>
</feature>
<organism evidence="3 4">
    <name type="scientific">Isachenkonia alkalipeptolytica</name>
    <dbReference type="NCBI Taxonomy" id="2565777"/>
    <lineage>
        <taxon>Bacteria</taxon>
        <taxon>Bacillati</taxon>
        <taxon>Bacillota</taxon>
        <taxon>Clostridia</taxon>
        <taxon>Eubacteriales</taxon>
        <taxon>Clostridiaceae</taxon>
        <taxon>Isachenkonia</taxon>
    </lineage>
</organism>
<evidence type="ECO:0000256" key="1">
    <source>
        <dbReference type="SAM" id="Coils"/>
    </source>
</evidence>
<reference evidence="3 4" key="1">
    <citation type="submission" date="2019-04" db="EMBL/GenBank/DDBJ databases">
        <title>Isachenkonia alkalipeptolytica gen. nov. sp. nov. a new anaerobic, alkiliphilic organothrophic bacterium capable to reduce synthesized ferrihydrite isolated from a soda lake.</title>
        <authorList>
            <person name="Toshchakov S.V."/>
            <person name="Zavarzina D.G."/>
            <person name="Zhilina T.N."/>
            <person name="Kostrikina N.A."/>
            <person name="Kublanov I.V."/>
        </authorList>
    </citation>
    <scope>NUCLEOTIDE SEQUENCE [LARGE SCALE GENOMIC DNA]</scope>
    <source>
        <strain evidence="3 4">Z-1701</strain>
    </source>
</reference>
<keyword evidence="1" id="KW-0175">Coiled coil</keyword>
<keyword evidence="2" id="KW-1133">Transmembrane helix</keyword>
<evidence type="ECO:0000313" key="3">
    <source>
        <dbReference type="EMBL" id="NBG87859.1"/>
    </source>
</evidence>
<accession>A0AA43XK99</accession>
<proteinExistence type="predicted"/>